<reference evidence="2 3" key="1">
    <citation type="journal article" date="2018" name="Sci. Rep.">
        <title>Genomic signatures of local adaptation to the degree of environmental predictability in rotifers.</title>
        <authorList>
            <person name="Franch-Gras L."/>
            <person name="Hahn C."/>
            <person name="Garcia-Roger E.M."/>
            <person name="Carmona M.J."/>
            <person name="Serra M."/>
            <person name="Gomez A."/>
        </authorList>
    </citation>
    <scope>NUCLEOTIDE SEQUENCE [LARGE SCALE GENOMIC DNA]</scope>
    <source>
        <strain evidence="2">HYR1</strain>
    </source>
</reference>
<dbReference type="PANTHER" id="PTHR45889:SF8">
    <property type="entry name" value="IG-LIKE DOMAIN-CONTAINING PROTEIN"/>
    <property type="match status" value="1"/>
</dbReference>
<evidence type="ECO:0000313" key="2">
    <source>
        <dbReference type="EMBL" id="RNA25670.1"/>
    </source>
</evidence>
<dbReference type="AlphaFoldDB" id="A0A3M7RQJ3"/>
<dbReference type="Gene3D" id="2.60.40.10">
    <property type="entry name" value="Immunoglobulins"/>
    <property type="match status" value="1"/>
</dbReference>
<protein>
    <submittedName>
        <fullName evidence="2">Nephrin-like isoform X2</fullName>
    </submittedName>
</protein>
<name>A0A3M7RQJ3_BRAPC</name>
<dbReference type="InterPro" id="IPR013106">
    <property type="entry name" value="Ig_V-set"/>
</dbReference>
<dbReference type="SUPFAM" id="SSF48726">
    <property type="entry name" value="Immunoglobulin"/>
    <property type="match status" value="1"/>
</dbReference>
<proteinExistence type="predicted"/>
<dbReference type="PROSITE" id="PS50835">
    <property type="entry name" value="IG_LIKE"/>
    <property type="match status" value="1"/>
</dbReference>
<dbReference type="EMBL" id="REGN01002888">
    <property type="protein sequence ID" value="RNA25670.1"/>
    <property type="molecule type" value="Genomic_DNA"/>
</dbReference>
<keyword evidence="3" id="KW-1185">Reference proteome</keyword>
<dbReference type="Proteomes" id="UP000276133">
    <property type="component" value="Unassembled WGS sequence"/>
</dbReference>
<comment type="caution">
    <text evidence="2">The sequence shown here is derived from an EMBL/GenBank/DDBJ whole genome shotgun (WGS) entry which is preliminary data.</text>
</comment>
<feature type="domain" description="Ig-like" evidence="1">
    <location>
        <begin position="66"/>
        <end position="179"/>
    </location>
</feature>
<sequence>MNQALNSSPNNVKSANGRFRVEIFILCLKNKSVFYNCFINIKLLNDPLKINTVIKLLERIAVLFQPRAIINFKLKILCSCSVLLADQSFTEIARNTTVLQGEDVTLKCTVKNQKGEVFWCRDESFCVYTRKRNMTDPRLSFGGNETLGENHLVIKNASLSDDTKYQCQVLATDKEPSIKSDWAYLTVLIRPSTIAITPNSKDDDTTIRLVVNQTASIECLVEDSNPGCDIVWYLVKEILINFDIERSRQQLDFVFQISDEKAGSTWRGPGRSSGLGFRMSRSYKIELINYSKTSLRRWPTRRSPMVAPCT</sequence>
<dbReference type="InterPro" id="IPR036179">
    <property type="entry name" value="Ig-like_dom_sf"/>
</dbReference>
<dbReference type="OrthoDB" id="6413693at2759"/>
<dbReference type="STRING" id="10195.A0A3M7RQJ3"/>
<dbReference type="InterPro" id="IPR003599">
    <property type="entry name" value="Ig_sub"/>
</dbReference>
<dbReference type="InterPro" id="IPR007110">
    <property type="entry name" value="Ig-like_dom"/>
</dbReference>
<accession>A0A3M7RQJ3</accession>
<gene>
    <name evidence="2" type="ORF">BpHYR1_017068</name>
</gene>
<dbReference type="SMART" id="SM00409">
    <property type="entry name" value="IG"/>
    <property type="match status" value="1"/>
</dbReference>
<dbReference type="PANTHER" id="PTHR45889">
    <property type="entry name" value="IG-LIKE DOMAIN-CONTAINING PROTEIN"/>
    <property type="match status" value="1"/>
</dbReference>
<dbReference type="InterPro" id="IPR013783">
    <property type="entry name" value="Ig-like_fold"/>
</dbReference>
<evidence type="ECO:0000259" key="1">
    <source>
        <dbReference type="PROSITE" id="PS50835"/>
    </source>
</evidence>
<organism evidence="2 3">
    <name type="scientific">Brachionus plicatilis</name>
    <name type="common">Marine rotifer</name>
    <name type="synonym">Brachionus muelleri</name>
    <dbReference type="NCBI Taxonomy" id="10195"/>
    <lineage>
        <taxon>Eukaryota</taxon>
        <taxon>Metazoa</taxon>
        <taxon>Spiralia</taxon>
        <taxon>Gnathifera</taxon>
        <taxon>Rotifera</taxon>
        <taxon>Eurotatoria</taxon>
        <taxon>Monogononta</taxon>
        <taxon>Pseudotrocha</taxon>
        <taxon>Ploima</taxon>
        <taxon>Brachionidae</taxon>
        <taxon>Brachionus</taxon>
    </lineage>
</organism>
<dbReference type="Pfam" id="PF07686">
    <property type="entry name" value="V-set"/>
    <property type="match status" value="1"/>
</dbReference>
<evidence type="ECO:0000313" key="3">
    <source>
        <dbReference type="Proteomes" id="UP000276133"/>
    </source>
</evidence>